<dbReference type="EMBL" id="JFHR01000030">
    <property type="protein sequence ID" value="KEQ53064.1"/>
    <property type="molecule type" value="Genomic_DNA"/>
</dbReference>
<dbReference type="OrthoDB" id="7580016at2"/>
<reference evidence="1 2" key="1">
    <citation type="submission" date="2014-02" db="EMBL/GenBank/DDBJ databases">
        <title>Whole genome sequence of Sphingobium chlorophenolicum NBRC 16172.</title>
        <authorList>
            <person name="Gan H.M."/>
            <person name="Gan H.Y."/>
            <person name="Chew T.H."/>
            <person name="Savka M.A."/>
        </authorList>
    </citation>
    <scope>NUCLEOTIDE SEQUENCE [LARGE SCALE GENOMIC DNA]</scope>
    <source>
        <strain evidence="1 2">NBRC 16172</strain>
    </source>
</reference>
<accession>A0A081RCZ1</accession>
<dbReference type="Proteomes" id="UP000028411">
    <property type="component" value="Unassembled WGS sequence"/>
</dbReference>
<organism evidence="1 2">
    <name type="scientific">Sphingobium chlorophenolicum</name>
    <dbReference type="NCBI Taxonomy" id="46429"/>
    <lineage>
        <taxon>Bacteria</taxon>
        <taxon>Pseudomonadati</taxon>
        <taxon>Pseudomonadota</taxon>
        <taxon>Alphaproteobacteria</taxon>
        <taxon>Sphingomonadales</taxon>
        <taxon>Sphingomonadaceae</taxon>
        <taxon>Sphingobium</taxon>
    </lineage>
</organism>
<proteinExistence type="predicted"/>
<dbReference type="PATRIC" id="fig|46429.4.peg.2696"/>
<evidence type="ECO:0000313" key="2">
    <source>
        <dbReference type="Proteomes" id="UP000028411"/>
    </source>
</evidence>
<name>A0A081RCZ1_SPHCR</name>
<dbReference type="AlphaFoldDB" id="A0A081RCZ1"/>
<dbReference type="RefSeq" id="WP_162179750.1">
    <property type="nucleotide sequence ID" value="NZ_JFHR01000030.1"/>
</dbReference>
<protein>
    <submittedName>
        <fullName evidence="1">Uncharacterized protein</fullName>
    </submittedName>
</protein>
<evidence type="ECO:0000313" key="1">
    <source>
        <dbReference type="EMBL" id="KEQ53064.1"/>
    </source>
</evidence>
<sequence>MKADRGDSWGYFATFDRAAAAIAAANRLNITEMAGNAEIYIPDAVLATMAGGVEC</sequence>
<comment type="caution">
    <text evidence="1">The sequence shown here is derived from an EMBL/GenBank/DDBJ whole genome shotgun (WGS) entry which is preliminary data.</text>
</comment>
<gene>
    <name evidence="1" type="ORF">BV95_02720</name>
</gene>